<feature type="compositionally biased region" description="Basic residues" evidence="1">
    <location>
        <begin position="183"/>
        <end position="193"/>
    </location>
</feature>
<organism evidence="2 3">
    <name type="scientific">Blautia caccae</name>
    <dbReference type="NCBI Taxonomy" id="3133175"/>
    <lineage>
        <taxon>Bacteria</taxon>
        <taxon>Bacillati</taxon>
        <taxon>Bacillota</taxon>
        <taxon>Clostridia</taxon>
        <taxon>Lachnospirales</taxon>
        <taxon>Lachnospiraceae</taxon>
        <taxon>Blautia</taxon>
    </lineage>
</organism>
<dbReference type="Proteomes" id="UP001457898">
    <property type="component" value="Unassembled WGS sequence"/>
</dbReference>
<comment type="caution">
    <text evidence="2">The sequence shown here is derived from an EMBL/GenBank/DDBJ whole genome shotgun (WGS) entry which is preliminary data.</text>
</comment>
<evidence type="ECO:0000313" key="3">
    <source>
        <dbReference type="Proteomes" id="UP001457898"/>
    </source>
</evidence>
<name>A0ABV1DUJ5_9FIRM</name>
<dbReference type="EMBL" id="JBBMFP010000024">
    <property type="protein sequence ID" value="MEQ2433441.1"/>
    <property type="molecule type" value="Genomic_DNA"/>
</dbReference>
<evidence type="ECO:0000313" key="2">
    <source>
        <dbReference type="EMBL" id="MEQ2433441.1"/>
    </source>
</evidence>
<feature type="region of interest" description="Disordered" evidence="1">
    <location>
        <begin position="171"/>
        <end position="193"/>
    </location>
</feature>
<proteinExistence type="predicted"/>
<gene>
    <name evidence="2" type="ORF">WMO65_20825</name>
</gene>
<keyword evidence="3" id="KW-1185">Reference proteome</keyword>
<feature type="compositionally biased region" description="Basic and acidic residues" evidence="1">
    <location>
        <begin position="171"/>
        <end position="182"/>
    </location>
</feature>
<sequence length="193" mass="22877">MDKVDAYTNGLNDGIEVINGILPFRVYKDYEMKLGGTDMYELKCAFASQELAEDFIAHQKNVNKKIKYIIEKAEPQSKKKKQELKLEDKKIDMDNKKSRNCHYILSEIYGFPDKEIRSGDNGSWDIEQYMDDEMVYQARILPDQDTYISVFTRDRFPKTIAEYKFEPEDAIKTEQKQEEHRETVKKKKRHSIR</sequence>
<protein>
    <submittedName>
        <fullName evidence="2">Uncharacterized protein</fullName>
    </submittedName>
</protein>
<dbReference type="RefSeq" id="WP_349064648.1">
    <property type="nucleotide sequence ID" value="NZ_JBBMFP010000024.1"/>
</dbReference>
<accession>A0ABV1DUJ5</accession>
<reference evidence="2 3" key="1">
    <citation type="submission" date="2024-03" db="EMBL/GenBank/DDBJ databases">
        <title>Human intestinal bacterial collection.</title>
        <authorList>
            <person name="Pauvert C."/>
            <person name="Hitch T.C.A."/>
            <person name="Clavel T."/>
        </authorList>
    </citation>
    <scope>NUCLEOTIDE SEQUENCE [LARGE SCALE GENOMIC DNA]</scope>
    <source>
        <strain evidence="2 3">CLA-SR-H028</strain>
    </source>
</reference>
<evidence type="ECO:0000256" key="1">
    <source>
        <dbReference type="SAM" id="MobiDB-lite"/>
    </source>
</evidence>